<evidence type="ECO:0000256" key="1">
    <source>
        <dbReference type="ARBA" id="ARBA00001864"/>
    </source>
</evidence>
<dbReference type="GO" id="GO:0009073">
    <property type="term" value="P:aromatic amino acid family biosynthetic process"/>
    <property type="evidence" value="ECO:0007669"/>
    <property type="project" value="UniProtKB-KW"/>
</dbReference>
<feature type="binding site" evidence="8 10">
    <location>
        <position position="76"/>
    </location>
    <ligand>
        <name>substrate</name>
    </ligand>
</feature>
<reference evidence="12 13" key="2">
    <citation type="journal article" date="2015" name="Biomed. Res. Int.">
        <title>Effects of Arsenite Resistance on the Growth and Functional Gene Expression of Leptospirillum ferriphilum and Acidithiobacillus thiooxidans in Pure Culture and Coculture.</title>
        <authorList>
            <person name="Jiang H."/>
            <person name="Liang Y."/>
            <person name="Yin H."/>
            <person name="Xiao Y."/>
            <person name="Guo X."/>
            <person name="Xu Y."/>
            <person name="Hu Q."/>
            <person name="Liu H."/>
            <person name="Liu X."/>
        </authorList>
    </citation>
    <scope>NUCLEOTIDE SEQUENCE [LARGE SCALE GENOMIC DNA]</scope>
    <source>
        <strain evidence="12 13">YSK</strain>
    </source>
</reference>
<dbReference type="UniPathway" id="UPA00053">
    <property type="reaction ID" value="UER00086"/>
</dbReference>
<dbReference type="InterPro" id="IPR018509">
    <property type="entry name" value="DHquinase_II_CS"/>
</dbReference>
<comment type="subunit">
    <text evidence="5 8">Homododecamer.</text>
</comment>
<dbReference type="GO" id="GO:0019631">
    <property type="term" value="P:quinate catabolic process"/>
    <property type="evidence" value="ECO:0007669"/>
    <property type="project" value="TreeGrafter"/>
</dbReference>
<dbReference type="Proteomes" id="UP000027059">
    <property type="component" value="Chromosome"/>
</dbReference>
<dbReference type="SUPFAM" id="SSF52304">
    <property type="entry name" value="Type II 3-dehydroquinate dehydratase"/>
    <property type="match status" value="1"/>
</dbReference>
<feature type="site" description="Transition state stabilizer" evidence="8 11">
    <location>
        <position position="19"/>
    </location>
</feature>
<dbReference type="InterPro" id="IPR036441">
    <property type="entry name" value="DHquinase_II_sf"/>
</dbReference>
<comment type="catalytic activity">
    <reaction evidence="1 8">
        <text>3-dehydroquinate = 3-dehydroshikimate + H2O</text>
        <dbReference type="Rhea" id="RHEA:21096"/>
        <dbReference type="ChEBI" id="CHEBI:15377"/>
        <dbReference type="ChEBI" id="CHEBI:16630"/>
        <dbReference type="ChEBI" id="CHEBI:32364"/>
        <dbReference type="EC" id="4.2.1.10"/>
    </reaction>
</comment>
<keyword evidence="8" id="KW-0028">Amino-acid biosynthesis</keyword>
<dbReference type="GO" id="GO:0008652">
    <property type="term" value="P:amino acid biosynthetic process"/>
    <property type="evidence" value="ECO:0007669"/>
    <property type="project" value="UniProtKB-KW"/>
</dbReference>
<evidence type="ECO:0000313" key="12">
    <source>
        <dbReference type="EMBL" id="AIA30668.1"/>
    </source>
</evidence>
<name>A0A059XV05_9BACT</name>
<dbReference type="NCBIfam" id="NF003805">
    <property type="entry name" value="PRK05395.1-2"/>
    <property type="match status" value="1"/>
</dbReference>
<dbReference type="NCBIfam" id="NF003806">
    <property type="entry name" value="PRK05395.1-3"/>
    <property type="match status" value="1"/>
</dbReference>
<feature type="binding site" evidence="8 10">
    <location>
        <position position="89"/>
    </location>
    <ligand>
        <name>substrate</name>
    </ligand>
</feature>
<dbReference type="HOGENOM" id="CLU_090968_3_0_0"/>
<feature type="binding site" evidence="8 10">
    <location>
        <position position="82"/>
    </location>
    <ligand>
        <name>substrate</name>
    </ligand>
</feature>
<dbReference type="RefSeq" id="WP_038505477.1">
    <property type="nucleotide sequence ID" value="NZ_CP007243.1"/>
</dbReference>
<evidence type="ECO:0000256" key="8">
    <source>
        <dbReference type="HAMAP-Rule" id="MF_00169"/>
    </source>
</evidence>
<evidence type="ECO:0000256" key="6">
    <source>
        <dbReference type="ARBA" id="ARBA00012060"/>
    </source>
</evidence>
<evidence type="ECO:0000313" key="13">
    <source>
        <dbReference type="Proteomes" id="UP000027059"/>
    </source>
</evidence>
<sequence length="149" mass="16411">MNPRVLVLNGPNLNRLGKREPSVYGRDTLADLEKGLKTLAAELLVEVDFFQSNHEGVLIDRIHLAADEGVDGFLINPGALTHTSVALRDAFLAVNKPFVEIHISNTSAREPFRQESFLSDISSGVLSGFGTFGYHLALRGLLETLRQKR</sequence>
<evidence type="ECO:0000256" key="11">
    <source>
        <dbReference type="PIRSR" id="PIRSR001399-3"/>
    </source>
</evidence>
<dbReference type="GO" id="GO:0003855">
    <property type="term" value="F:3-dehydroquinate dehydratase activity"/>
    <property type="evidence" value="ECO:0007669"/>
    <property type="project" value="UniProtKB-UniRule"/>
</dbReference>
<evidence type="ECO:0000256" key="4">
    <source>
        <dbReference type="ARBA" id="ARBA00011037"/>
    </source>
</evidence>
<gene>
    <name evidence="8" type="primary">aroQ</name>
    <name evidence="12" type="ORF">Y981_07580</name>
</gene>
<reference evidence="13" key="1">
    <citation type="submission" date="2014-02" db="EMBL/GenBank/DDBJ databases">
        <title>Complete genome sequence and comparative genomic analysis of the nitrogen-fixing bacterium Leptospirillum ferriphilum YSK.</title>
        <authorList>
            <person name="Guo X."/>
            <person name="Yin H."/>
            <person name="Liang Y."/>
            <person name="Hu Q."/>
            <person name="Ma L."/>
            <person name="Xiao Y."/>
            <person name="Zhang X."/>
            <person name="Qiu G."/>
            <person name="Liu X."/>
        </authorList>
    </citation>
    <scope>NUCLEOTIDE SEQUENCE [LARGE SCALE GENOMIC DNA]</scope>
    <source>
        <strain evidence="13">YSK</strain>
    </source>
</reference>
<dbReference type="EC" id="4.2.1.10" evidence="6 8"/>
<protein>
    <recommendedName>
        <fullName evidence="6 8">3-dehydroquinate dehydratase</fullName>
        <shortName evidence="8">3-dehydroquinase</shortName>
        <ecNumber evidence="6 8">4.2.1.10</ecNumber>
    </recommendedName>
    <alternativeName>
        <fullName evidence="8">Type II DHQase</fullName>
    </alternativeName>
</protein>
<dbReference type="KEGG" id="lfp:Y981_07580"/>
<dbReference type="NCBIfam" id="NF003804">
    <property type="entry name" value="PRK05395.1-1"/>
    <property type="match status" value="1"/>
</dbReference>
<comment type="function">
    <text evidence="2 8">Catalyzes a trans-dehydration via an enolate intermediate.</text>
</comment>
<keyword evidence="7 8" id="KW-0456">Lyase</keyword>
<dbReference type="PANTHER" id="PTHR21272:SF3">
    <property type="entry name" value="CATABOLIC 3-DEHYDROQUINASE"/>
    <property type="match status" value="1"/>
</dbReference>
<feature type="active site" description="Proton acceptor" evidence="8 9">
    <location>
        <position position="24"/>
    </location>
</feature>
<dbReference type="NCBIfam" id="NF003807">
    <property type="entry name" value="PRK05395.1-4"/>
    <property type="match status" value="1"/>
</dbReference>
<dbReference type="AlphaFoldDB" id="A0A059XV05"/>
<dbReference type="PIRSF" id="PIRSF001399">
    <property type="entry name" value="DHquinase_II"/>
    <property type="match status" value="1"/>
</dbReference>
<dbReference type="EMBL" id="CP007243">
    <property type="protein sequence ID" value="AIA30668.1"/>
    <property type="molecule type" value="Genomic_DNA"/>
</dbReference>
<evidence type="ECO:0000256" key="10">
    <source>
        <dbReference type="PIRSR" id="PIRSR001399-2"/>
    </source>
</evidence>
<dbReference type="Gene3D" id="3.40.50.9100">
    <property type="entry name" value="Dehydroquinase, class II"/>
    <property type="match status" value="1"/>
</dbReference>
<keyword evidence="13" id="KW-1185">Reference proteome</keyword>
<comment type="similarity">
    <text evidence="4 8">Belongs to the type-II 3-dehydroquinase family.</text>
</comment>
<dbReference type="CDD" id="cd00466">
    <property type="entry name" value="DHQase_II"/>
    <property type="match status" value="1"/>
</dbReference>
<evidence type="ECO:0000256" key="9">
    <source>
        <dbReference type="PIRSR" id="PIRSR001399-1"/>
    </source>
</evidence>
<dbReference type="PANTHER" id="PTHR21272">
    <property type="entry name" value="CATABOLIC 3-DEHYDROQUINASE"/>
    <property type="match status" value="1"/>
</dbReference>
<dbReference type="PROSITE" id="PS01029">
    <property type="entry name" value="DEHYDROQUINASE_II"/>
    <property type="match status" value="1"/>
</dbReference>
<organism evidence="12 13">
    <name type="scientific">Leptospirillum ferriphilum YSK</name>
    <dbReference type="NCBI Taxonomy" id="1441628"/>
    <lineage>
        <taxon>Bacteria</taxon>
        <taxon>Pseudomonadati</taxon>
        <taxon>Nitrospirota</taxon>
        <taxon>Nitrospiria</taxon>
        <taxon>Nitrospirales</taxon>
        <taxon>Nitrospiraceae</taxon>
        <taxon>Leptospirillum</taxon>
    </lineage>
</organism>
<feature type="binding site" evidence="8 10">
    <location>
        <position position="113"/>
    </location>
    <ligand>
        <name>substrate</name>
    </ligand>
</feature>
<evidence type="ECO:0000256" key="2">
    <source>
        <dbReference type="ARBA" id="ARBA00003924"/>
    </source>
</evidence>
<feature type="active site" description="Proton donor" evidence="8 9">
    <location>
        <position position="102"/>
    </location>
</feature>
<accession>A0A059XV05</accession>
<dbReference type="OrthoDB" id="9790793at2"/>
<evidence type="ECO:0000256" key="7">
    <source>
        <dbReference type="ARBA" id="ARBA00023239"/>
    </source>
</evidence>
<dbReference type="InterPro" id="IPR001874">
    <property type="entry name" value="DHquinase_II"/>
</dbReference>
<dbReference type="GO" id="GO:0009423">
    <property type="term" value="P:chorismate biosynthetic process"/>
    <property type="evidence" value="ECO:0007669"/>
    <property type="project" value="UniProtKB-UniRule"/>
</dbReference>
<dbReference type="NCBIfam" id="TIGR01088">
    <property type="entry name" value="aroQ"/>
    <property type="match status" value="1"/>
</dbReference>
<proteinExistence type="inferred from homology"/>
<evidence type="ECO:0000256" key="5">
    <source>
        <dbReference type="ARBA" id="ARBA00011193"/>
    </source>
</evidence>
<comment type="pathway">
    <text evidence="3 8">Metabolic intermediate biosynthesis; chorismate biosynthesis; chorismate from D-erythrose 4-phosphate and phosphoenolpyruvate: step 3/7.</text>
</comment>
<evidence type="ECO:0000256" key="3">
    <source>
        <dbReference type="ARBA" id="ARBA00004902"/>
    </source>
</evidence>
<keyword evidence="8" id="KW-0057">Aromatic amino acid biosynthesis</keyword>
<dbReference type="Pfam" id="PF01220">
    <property type="entry name" value="DHquinase_II"/>
    <property type="match status" value="1"/>
</dbReference>
<feature type="binding site" evidence="8 10">
    <location>
        <begin position="103"/>
        <end position="104"/>
    </location>
    <ligand>
        <name>substrate</name>
    </ligand>
</feature>
<dbReference type="HAMAP" id="MF_00169">
    <property type="entry name" value="AroQ"/>
    <property type="match status" value="1"/>
</dbReference>